<accession>A0A2X2WZH6</accession>
<gene>
    <name evidence="3" type="ORF">NCTC13492_02400</name>
    <name evidence="2" type="ORF">SAMN05421542_4503</name>
</gene>
<proteinExistence type="predicted"/>
<evidence type="ECO:0000313" key="2">
    <source>
        <dbReference type="EMBL" id="SDJ83067.1"/>
    </source>
</evidence>
<dbReference type="Proteomes" id="UP000199426">
    <property type="component" value="Unassembled WGS sequence"/>
</dbReference>
<reference evidence="2 4" key="1">
    <citation type="submission" date="2016-10" db="EMBL/GenBank/DDBJ databases">
        <authorList>
            <person name="Varghese N."/>
            <person name="Submissions S."/>
        </authorList>
    </citation>
    <scope>NUCLEOTIDE SEQUENCE [LARGE SCALE GENOMIC DNA]</scope>
    <source>
        <strain evidence="2 4">DSM 19299</strain>
    </source>
</reference>
<keyword evidence="4" id="KW-1185">Reference proteome</keyword>
<organism evidence="3 5">
    <name type="scientific">Chryseobacterium jejuense</name>
    <dbReference type="NCBI Taxonomy" id="445960"/>
    <lineage>
        <taxon>Bacteria</taxon>
        <taxon>Pseudomonadati</taxon>
        <taxon>Bacteroidota</taxon>
        <taxon>Flavobacteriia</taxon>
        <taxon>Flavobacteriales</taxon>
        <taxon>Weeksellaceae</taxon>
        <taxon>Chryseobacterium group</taxon>
        <taxon>Chryseobacterium</taxon>
    </lineage>
</organism>
<evidence type="ECO:0000256" key="1">
    <source>
        <dbReference type="SAM" id="MobiDB-lite"/>
    </source>
</evidence>
<feature type="compositionally biased region" description="Basic and acidic residues" evidence="1">
    <location>
        <begin position="41"/>
        <end position="64"/>
    </location>
</feature>
<evidence type="ECO:0000313" key="3">
    <source>
        <dbReference type="EMBL" id="SQB43671.1"/>
    </source>
</evidence>
<name>A0A2X2WZH6_CHRJE</name>
<feature type="compositionally biased region" description="Basic and acidic residues" evidence="1">
    <location>
        <begin position="20"/>
        <end position="31"/>
    </location>
</feature>
<evidence type="ECO:0000313" key="5">
    <source>
        <dbReference type="Proteomes" id="UP000251670"/>
    </source>
</evidence>
<dbReference type="EMBL" id="FNEG01000009">
    <property type="protein sequence ID" value="SDJ83067.1"/>
    <property type="molecule type" value="Genomic_DNA"/>
</dbReference>
<dbReference type="STRING" id="445960.SAMN05421542_4503"/>
<dbReference type="EMBL" id="UAWB01000004">
    <property type="protein sequence ID" value="SQB43671.1"/>
    <property type="molecule type" value="Genomic_DNA"/>
</dbReference>
<sequence length="64" mass="7735">MKLFLTHKIIRYQNMSKNNEVNRKKNKNKIDQKKRKAQNAEAERKARLKQIHQDFKAKEADDQP</sequence>
<dbReference type="Proteomes" id="UP000251670">
    <property type="component" value="Unassembled WGS sequence"/>
</dbReference>
<reference evidence="3 5" key="2">
    <citation type="submission" date="2018-06" db="EMBL/GenBank/DDBJ databases">
        <authorList>
            <consortium name="Pathogen Informatics"/>
            <person name="Doyle S."/>
        </authorList>
    </citation>
    <scope>NUCLEOTIDE SEQUENCE [LARGE SCALE GENOMIC DNA]</scope>
    <source>
        <strain evidence="3 5">NCTC13492</strain>
    </source>
</reference>
<protein>
    <submittedName>
        <fullName evidence="3">Uncharacterized protein</fullName>
    </submittedName>
</protein>
<evidence type="ECO:0000313" key="4">
    <source>
        <dbReference type="Proteomes" id="UP000199426"/>
    </source>
</evidence>
<feature type="region of interest" description="Disordered" evidence="1">
    <location>
        <begin position="15"/>
        <end position="64"/>
    </location>
</feature>
<dbReference type="AlphaFoldDB" id="A0A2X2WZH6"/>